<dbReference type="RefSeq" id="WP_106873973.1">
    <property type="nucleotide sequence ID" value="NZ_CP027845.1"/>
</dbReference>
<sequence length="120" mass="14218">MKIFAIYCSKFDKNHIIPIQEGFSFSALIFGIFWAIYYRIWTAVIVTFLIAVICTFFTSQLGGTACFFLNNLMMLVYGFFGQDMLAYKLSNQYYFADIVLAYNEEEAEVKYRNYQYHRYV</sequence>
<name>A0A2P1P759_9RICK</name>
<feature type="transmembrane region" description="Helical" evidence="1">
    <location>
        <begin position="44"/>
        <end position="69"/>
    </location>
</feature>
<dbReference type="KEGG" id="ptc:phytr_1390"/>
<protein>
    <submittedName>
        <fullName evidence="2">Uncharacterized protein</fullName>
    </submittedName>
</protein>
<evidence type="ECO:0000256" key="1">
    <source>
        <dbReference type="SAM" id="Phobius"/>
    </source>
</evidence>
<keyword evidence="3" id="KW-1185">Reference proteome</keyword>
<keyword evidence="1" id="KW-0472">Membrane</keyword>
<keyword evidence="1" id="KW-1133">Transmembrane helix</keyword>
<reference evidence="2 3" key="1">
    <citation type="submission" date="2018-03" db="EMBL/GenBank/DDBJ databases">
        <title>A gene transfer event suggests a long-term partnership between eustigmatophyte algae and a novel lineage of endosymbiotic bacteria.</title>
        <authorList>
            <person name="Yurchenko T."/>
            <person name="Sevcikova T."/>
            <person name="Pribyl P."/>
            <person name="El Karkouri K."/>
            <person name="Klimes V."/>
            <person name="Amaral R."/>
            <person name="Zbrankova V."/>
            <person name="Kim E."/>
            <person name="Raoult D."/>
            <person name="Santos L.M.A."/>
            <person name="Elias M."/>
        </authorList>
    </citation>
    <scope>NUCLEOTIDE SEQUENCE [LARGE SCALE GENOMIC DNA]</scope>
    <source>
        <strain evidence="2">CCALA 838</strain>
    </source>
</reference>
<dbReference type="AlphaFoldDB" id="A0A2P1P759"/>
<proteinExistence type="predicted"/>
<dbReference type="Proteomes" id="UP000241762">
    <property type="component" value="Chromosome"/>
</dbReference>
<organism evidence="2 3">
    <name type="scientific">Candidatus Phycorickettsia trachydisci</name>
    <dbReference type="NCBI Taxonomy" id="2115978"/>
    <lineage>
        <taxon>Bacteria</taxon>
        <taxon>Pseudomonadati</taxon>
        <taxon>Pseudomonadota</taxon>
        <taxon>Alphaproteobacteria</taxon>
        <taxon>Rickettsiales</taxon>
        <taxon>Rickettsiaceae</taxon>
        <taxon>Candidatus Phycorickettsia</taxon>
    </lineage>
</organism>
<evidence type="ECO:0000313" key="3">
    <source>
        <dbReference type="Proteomes" id="UP000241762"/>
    </source>
</evidence>
<dbReference type="EMBL" id="CP027845">
    <property type="protein sequence ID" value="AVP87098.1"/>
    <property type="molecule type" value="Genomic_DNA"/>
</dbReference>
<accession>A0A2P1P759</accession>
<dbReference type="OrthoDB" id="7285394at2"/>
<dbReference type="Pfam" id="PF10947">
    <property type="entry name" value="DUF2628"/>
    <property type="match status" value="1"/>
</dbReference>
<dbReference type="InterPro" id="IPR024399">
    <property type="entry name" value="DUF2628"/>
</dbReference>
<keyword evidence="1" id="KW-0812">Transmembrane</keyword>
<feature type="transmembrane region" description="Helical" evidence="1">
    <location>
        <begin position="21"/>
        <end position="38"/>
    </location>
</feature>
<gene>
    <name evidence="2" type="ORF">phytr_1390</name>
</gene>
<evidence type="ECO:0000313" key="2">
    <source>
        <dbReference type="EMBL" id="AVP87098.1"/>
    </source>
</evidence>